<dbReference type="AlphaFoldDB" id="E3GP31"/>
<keyword evidence="2" id="KW-1185">Reference proteome</keyword>
<evidence type="ECO:0000313" key="1">
    <source>
        <dbReference type="EMBL" id="ADO37635.1"/>
    </source>
</evidence>
<dbReference type="EMBL" id="CP002273">
    <property type="protein sequence ID" value="ADO37635.1"/>
    <property type="molecule type" value="Genomic_DNA"/>
</dbReference>
<dbReference type="HOGENOM" id="CLU_2879151_0_0_9"/>
<accession>E3GP31</accession>
<sequence>MQSLYDFQFSLYYLNTKQKINKVLTATTFLMMIRKKPATKKDSENHVLTVFLYFLRSPKLPIL</sequence>
<reference key="1">
    <citation type="submission" date="2010-09" db="EMBL/GenBank/DDBJ databases">
        <authorList>
            <person name="Roh H."/>
            <person name="Ko H.-J."/>
            <person name="Kim D."/>
            <person name="Choi D.G."/>
            <person name="Park S."/>
            <person name="Kim S."/>
            <person name="Kim K.H."/>
            <person name="Chang I.S."/>
            <person name="Choi I.-G."/>
        </authorList>
    </citation>
    <scope>NUCLEOTIDE SEQUENCE</scope>
    <source>
        <strain>KIST612</strain>
    </source>
</reference>
<dbReference type="KEGG" id="elm:ELI_2654"/>
<gene>
    <name evidence="1" type="ordered locus">ELI_2654</name>
</gene>
<dbReference type="Proteomes" id="UP000006873">
    <property type="component" value="Chromosome"/>
</dbReference>
<proteinExistence type="predicted"/>
<protein>
    <submittedName>
        <fullName evidence="1">Uncharacterized protein</fullName>
    </submittedName>
</protein>
<organism evidence="1 2">
    <name type="scientific">Eubacterium callanderi</name>
    <dbReference type="NCBI Taxonomy" id="53442"/>
    <lineage>
        <taxon>Bacteria</taxon>
        <taxon>Bacillati</taxon>
        <taxon>Bacillota</taxon>
        <taxon>Clostridia</taxon>
        <taxon>Eubacteriales</taxon>
        <taxon>Eubacteriaceae</taxon>
        <taxon>Eubacterium</taxon>
    </lineage>
</organism>
<reference evidence="1 2" key="2">
    <citation type="journal article" date="2011" name="J. Bacteriol.">
        <title>Complete genome sequence of a carbon monoxide-utilizing acetogen, Eubacterium limosum KIST612.</title>
        <authorList>
            <person name="Roh H."/>
            <person name="Ko H.J."/>
            <person name="Kim D."/>
            <person name="Choi D.G."/>
            <person name="Park S."/>
            <person name="Kim S."/>
            <person name="Chang I.S."/>
            <person name="Choi I.G."/>
        </authorList>
    </citation>
    <scope>NUCLEOTIDE SEQUENCE [LARGE SCALE GENOMIC DNA]</scope>
    <source>
        <strain evidence="1 2">KIST612</strain>
    </source>
</reference>
<name>E3GP31_9FIRM</name>
<evidence type="ECO:0000313" key="2">
    <source>
        <dbReference type="Proteomes" id="UP000006873"/>
    </source>
</evidence>